<evidence type="ECO:0000256" key="10">
    <source>
        <dbReference type="ARBA" id="ARBA00023157"/>
    </source>
</evidence>
<comment type="subunit">
    <text evidence="11">Interacts with CtaB.</text>
</comment>
<keyword evidence="9 11" id="KW-0472">Membrane</keyword>
<feature type="binding site" description="axial binding residue" evidence="11">
    <location>
        <position position="276"/>
    </location>
    <ligand>
        <name>heme</name>
        <dbReference type="ChEBI" id="CHEBI:30413"/>
    </ligand>
    <ligandPart>
        <name>Fe</name>
        <dbReference type="ChEBI" id="CHEBI:18248"/>
    </ligandPart>
</feature>
<dbReference type="EMBL" id="VTES01000004">
    <property type="protein sequence ID" value="TYS63020.1"/>
    <property type="molecule type" value="Genomic_DNA"/>
</dbReference>
<keyword evidence="8 11" id="KW-0350">Heme biosynthesis</keyword>
<feature type="transmembrane region" description="Helical" evidence="11">
    <location>
        <begin position="59"/>
        <end position="79"/>
    </location>
</feature>
<proteinExistence type="inferred from homology"/>
<evidence type="ECO:0000256" key="8">
    <source>
        <dbReference type="ARBA" id="ARBA00023133"/>
    </source>
</evidence>
<evidence type="ECO:0000313" key="12">
    <source>
        <dbReference type="EMBL" id="TYS63020.1"/>
    </source>
</evidence>
<keyword evidence="5 11" id="KW-1133">Transmembrane helix</keyword>
<feature type="transmembrane region" description="Helical" evidence="11">
    <location>
        <begin position="271"/>
        <end position="292"/>
    </location>
</feature>
<dbReference type="GO" id="GO:0005886">
    <property type="term" value="C:plasma membrane"/>
    <property type="evidence" value="ECO:0007669"/>
    <property type="project" value="UniProtKB-SubCell"/>
</dbReference>
<dbReference type="HAMAP" id="MF_01664">
    <property type="entry name" value="HemeA_synth_type1"/>
    <property type="match status" value="1"/>
</dbReference>
<evidence type="ECO:0000256" key="11">
    <source>
        <dbReference type="HAMAP-Rule" id="MF_01664"/>
    </source>
</evidence>
<comment type="pathway">
    <text evidence="11">Porphyrin-containing compound metabolism; heme A biosynthesis; heme A from heme O: step 1/1.</text>
</comment>
<dbReference type="InterPro" id="IPR003780">
    <property type="entry name" value="COX15/CtaA_fam"/>
</dbReference>
<feature type="transmembrane region" description="Helical" evidence="11">
    <location>
        <begin position="91"/>
        <end position="114"/>
    </location>
</feature>
<evidence type="ECO:0000256" key="1">
    <source>
        <dbReference type="ARBA" id="ARBA00004141"/>
    </source>
</evidence>
<dbReference type="GO" id="GO:0120547">
    <property type="term" value="F:heme A synthase activity"/>
    <property type="evidence" value="ECO:0007669"/>
    <property type="project" value="UniProtKB-EC"/>
</dbReference>
<dbReference type="UniPathway" id="UPA00269">
    <property type="reaction ID" value="UER00713"/>
</dbReference>
<comment type="similarity">
    <text evidence="11">Belongs to the COX15/CtaA family. Type 1 subfamily.</text>
</comment>
<feature type="transmembrane region" description="Helical" evidence="11">
    <location>
        <begin position="7"/>
        <end position="26"/>
    </location>
</feature>
<dbReference type="PANTHER" id="PTHR35457">
    <property type="entry name" value="HEME A SYNTHASE"/>
    <property type="match status" value="1"/>
</dbReference>
<comment type="caution">
    <text evidence="12">The sequence shown here is derived from an EMBL/GenBank/DDBJ whole genome shotgun (WGS) entry which is preliminary data.</text>
</comment>
<dbReference type="Pfam" id="PF02628">
    <property type="entry name" value="COX15-CtaA"/>
    <property type="match status" value="1"/>
</dbReference>
<comment type="subcellular location">
    <subcellularLocation>
        <location evidence="11">Cell membrane</location>
        <topology evidence="11">Multi-pass membrane protein</topology>
    </subcellularLocation>
    <subcellularLocation>
        <location evidence="1">Membrane</location>
        <topology evidence="1">Multi-pass membrane protein</topology>
    </subcellularLocation>
</comment>
<keyword evidence="6 11" id="KW-0560">Oxidoreductase</keyword>
<keyword evidence="2 11" id="KW-1003">Cell membrane</keyword>
<evidence type="ECO:0000256" key="4">
    <source>
        <dbReference type="ARBA" id="ARBA00022723"/>
    </source>
</evidence>
<dbReference type="PANTHER" id="PTHR35457:SF1">
    <property type="entry name" value="HEME A SYNTHASE"/>
    <property type="match status" value="1"/>
</dbReference>
<protein>
    <recommendedName>
        <fullName evidence="11">Heme A synthase</fullName>
        <shortName evidence="11">HAS</shortName>
        <ecNumber evidence="11">1.17.99.9</ecNumber>
    </recommendedName>
    <alternativeName>
        <fullName evidence="11">Cytochrome aa3-controlling protein</fullName>
    </alternativeName>
</protein>
<accession>A0A5D4SIQ4</accession>
<feature type="binding site" description="axial binding residue" evidence="11">
    <location>
        <position position="214"/>
    </location>
    <ligand>
        <name>heme</name>
        <dbReference type="ChEBI" id="CHEBI:30413"/>
    </ligand>
    <ligandPart>
        <name>Fe</name>
        <dbReference type="ChEBI" id="CHEBI:18248"/>
    </ligandPart>
</feature>
<evidence type="ECO:0000256" key="3">
    <source>
        <dbReference type="ARBA" id="ARBA00022692"/>
    </source>
</evidence>
<feature type="transmembrane region" description="Helical" evidence="11">
    <location>
        <begin position="216"/>
        <end position="234"/>
    </location>
</feature>
<dbReference type="EC" id="1.17.99.9" evidence="11"/>
<evidence type="ECO:0000256" key="6">
    <source>
        <dbReference type="ARBA" id="ARBA00023002"/>
    </source>
</evidence>
<keyword evidence="3 11" id="KW-0812">Transmembrane</keyword>
<dbReference type="GO" id="GO:0046872">
    <property type="term" value="F:metal ion binding"/>
    <property type="evidence" value="ECO:0007669"/>
    <property type="project" value="UniProtKB-KW"/>
</dbReference>
<comment type="function">
    <text evidence="11">Catalyzes the conversion of heme O to heme A by two successive hydroxylations of the methyl group at C8. The first hydroxylation forms heme I, the second hydroxylation results in an unstable dihydroxymethyl group, which spontaneously dehydrates, resulting in the formyl group of heme A.</text>
</comment>
<comment type="catalytic activity">
    <reaction evidence="11">
        <text>Fe(II)-heme o + 2 A + H2O = Fe(II)-heme a + 2 AH2</text>
        <dbReference type="Rhea" id="RHEA:63388"/>
        <dbReference type="ChEBI" id="CHEBI:13193"/>
        <dbReference type="ChEBI" id="CHEBI:15377"/>
        <dbReference type="ChEBI" id="CHEBI:17499"/>
        <dbReference type="ChEBI" id="CHEBI:60530"/>
        <dbReference type="ChEBI" id="CHEBI:61715"/>
        <dbReference type="EC" id="1.17.99.9"/>
    </reaction>
</comment>
<dbReference type="Proteomes" id="UP000323732">
    <property type="component" value="Unassembled WGS sequence"/>
</dbReference>
<dbReference type="GO" id="GO:0006784">
    <property type="term" value="P:heme A biosynthetic process"/>
    <property type="evidence" value="ECO:0007669"/>
    <property type="project" value="UniProtKB-UniRule"/>
</dbReference>
<evidence type="ECO:0000256" key="7">
    <source>
        <dbReference type="ARBA" id="ARBA00023004"/>
    </source>
</evidence>
<dbReference type="RefSeq" id="WP_101550695.1">
    <property type="nucleotide sequence ID" value="NZ_JAZICA010000001.1"/>
</dbReference>
<feature type="transmembrane region" description="Helical" evidence="11">
    <location>
        <begin position="120"/>
        <end position="142"/>
    </location>
</feature>
<dbReference type="InterPro" id="IPR050450">
    <property type="entry name" value="COX15/CtaA_HemeA_synthase"/>
</dbReference>
<organism evidence="12 13">
    <name type="scientific">Bacillus infantis</name>
    <dbReference type="NCBI Taxonomy" id="324767"/>
    <lineage>
        <taxon>Bacteria</taxon>
        <taxon>Bacillati</taxon>
        <taxon>Bacillota</taxon>
        <taxon>Bacilli</taxon>
        <taxon>Bacillales</taxon>
        <taxon>Bacillaceae</taxon>
        <taxon>Bacillus</taxon>
    </lineage>
</organism>
<keyword evidence="4 11" id="KW-0479">Metal-binding</keyword>
<comment type="cofactor">
    <cofactor evidence="11">
        <name>heme b</name>
        <dbReference type="ChEBI" id="CHEBI:60344"/>
    </cofactor>
</comment>
<gene>
    <name evidence="11" type="primary">ctaA</name>
    <name evidence="12" type="ORF">FZD47_15270</name>
</gene>
<name>A0A5D4SIQ4_9BACI</name>
<keyword evidence="7 11" id="KW-0408">Iron</keyword>
<keyword evidence="10" id="KW-1015">Disulfide bond</keyword>
<evidence type="ECO:0000256" key="5">
    <source>
        <dbReference type="ARBA" id="ARBA00022989"/>
    </source>
</evidence>
<evidence type="ECO:0000256" key="2">
    <source>
        <dbReference type="ARBA" id="ARBA00022475"/>
    </source>
</evidence>
<feature type="transmembrane region" description="Helical" evidence="11">
    <location>
        <begin position="241"/>
        <end position="265"/>
    </location>
</feature>
<dbReference type="AlphaFoldDB" id="A0A5D4SIQ4"/>
<evidence type="ECO:0000313" key="13">
    <source>
        <dbReference type="Proteomes" id="UP000323732"/>
    </source>
</evidence>
<sequence length="325" mass="36102">MQRLLKWFAVLTTIGMLMVLLGGALVTKTESGMGCGRSWPLCHGELIPSNITPELIIELAHRVVSGGVGILVLVLSVWSWKALGHVRETKFLALVSFFFLVLQGLIGAAAVKWGQSDFVLALHFGISLISFASVLLLTLLIFEVDKKFQAEKLVLDKRMQKHIIGITIYSYAVVYSGALVRHTNASLVCRDWPFCLNDSIMLPGNMYEWIQMGHRAAAGIIFLWVGYITILAVRHYRHQKVVFWGWIISFILVSLQVAFGAMVVISRLNLFIALGHAFFISCLFGVFSYFILLTARSRKNAAALASVPPEAEKENNAAHRSVPVQ</sequence>
<feature type="transmembrane region" description="Helical" evidence="11">
    <location>
        <begin position="163"/>
        <end position="180"/>
    </location>
</feature>
<evidence type="ECO:0000256" key="9">
    <source>
        <dbReference type="ARBA" id="ARBA00023136"/>
    </source>
</evidence>
<dbReference type="InterPro" id="IPR023755">
    <property type="entry name" value="HemeA_Synthase_type1"/>
</dbReference>
<reference evidence="12 13" key="1">
    <citation type="submission" date="2019-08" db="EMBL/GenBank/DDBJ databases">
        <title>Bacillus genomes from the desert of Cuatro Cienegas, Coahuila.</title>
        <authorList>
            <person name="Olmedo-Alvarez G."/>
        </authorList>
    </citation>
    <scope>NUCLEOTIDE SEQUENCE [LARGE SCALE GENOMIC DNA]</scope>
    <source>
        <strain evidence="12 13">CH37_1T</strain>
    </source>
</reference>